<reference evidence="2" key="2">
    <citation type="journal article" date="2023" name="Plants (Basel)">
        <title>Annotation of the Turnera subulata (Passifloraceae) Draft Genome Reveals the S-Locus Evolved after the Divergence of Turneroideae from Passifloroideae in a Stepwise Manner.</title>
        <authorList>
            <person name="Henning P.M."/>
            <person name="Roalson E.H."/>
            <person name="Mir W."/>
            <person name="McCubbin A.G."/>
            <person name="Shore J.S."/>
        </authorList>
    </citation>
    <scope>NUCLEOTIDE SEQUENCE</scope>
    <source>
        <strain evidence="2">F60SS</strain>
    </source>
</reference>
<keyword evidence="3" id="KW-1185">Reference proteome</keyword>
<proteinExistence type="predicted"/>
<dbReference type="InterPro" id="IPR015943">
    <property type="entry name" value="WD40/YVTN_repeat-like_dom_sf"/>
</dbReference>
<comment type="caution">
    <text evidence="2">The sequence shown here is derived from an EMBL/GenBank/DDBJ whole genome shotgun (WGS) entry which is preliminary data.</text>
</comment>
<feature type="transmembrane region" description="Helical" evidence="1">
    <location>
        <begin position="224"/>
        <end position="245"/>
    </location>
</feature>
<sequence>ITASPDGTFLLTVNENRHCQFINVPRRVVLHRITFKDTVNALQFSPDSEYIAPGFRKDVFAFASPDGTFLLTVDENRHCQFINVPRRVVLHRITFKDTVNALQFSPDSEYIAPGFRKDVFAFELVRTLADCEDMVTALDWSLDSKYLLVGSKDLTVWFFCVEKLKDGFSNKPHLYLGYRDSVVGCFFVGYDKKTNKMLREKGICMRGNGRGKEKMGLSNLLRKWQLVITTGGLILMLFCSIRGNVAA</sequence>
<dbReference type="EMBL" id="JAKUCV010007055">
    <property type="protein sequence ID" value="KAJ4824933.1"/>
    <property type="molecule type" value="Genomic_DNA"/>
</dbReference>
<reference evidence="2" key="1">
    <citation type="submission" date="2022-02" db="EMBL/GenBank/DDBJ databases">
        <authorList>
            <person name="Henning P.M."/>
            <person name="McCubbin A.G."/>
            <person name="Shore J.S."/>
        </authorList>
    </citation>
    <scope>NUCLEOTIDE SEQUENCE</scope>
    <source>
        <strain evidence="2">F60SS</strain>
        <tissue evidence="2">Leaves</tissue>
    </source>
</reference>
<feature type="non-terminal residue" evidence="2">
    <location>
        <position position="247"/>
    </location>
</feature>
<accession>A0A9Q0F4Q5</accession>
<dbReference type="Pfam" id="PF00400">
    <property type="entry name" value="WD40"/>
    <property type="match status" value="1"/>
</dbReference>
<evidence type="ECO:0000313" key="3">
    <source>
        <dbReference type="Proteomes" id="UP001141552"/>
    </source>
</evidence>
<keyword evidence="1" id="KW-1133">Transmembrane helix</keyword>
<keyword evidence="1" id="KW-0472">Membrane</keyword>
<protein>
    <submittedName>
        <fullName evidence="2">Uncharacterized protein</fullName>
    </submittedName>
</protein>
<dbReference type="Gene3D" id="2.130.10.10">
    <property type="entry name" value="YVTN repeat-like/Quinoprotein amine dehydrogenase"/>
    <property type="match status" value="2"/>
</dbReference>
<gene>
    <name evidence="2" type="ORF">Tsubulata_045989</name>
</gene>
<dbReference type="PANTHER" id="PTHR19858:SF0">
    <property type="entry name" value="PERIODIC TRYPTOPHAN PROTEIN 2 HOMOLOG"/>
    <property type="match status" value="1"/>
</dbReference>
<dbReference type="Proteomes" id="UP001141552">
    <property type="component" value="Unassembled WGS sequence"/>
</dbReference>
<dbReference type="GO" id="GO:0034388">
    <property type="term" value="C:Pwp2p-containing subcomplex of 90S preribosome"/>
    <property type="evidence" value="ECO:0007669"/>
    <property type="project" value="TreeGrafter"/>
</dbReference>
<dbReference type="InterPro" id="IPR001680">
    <property type="entry name" value="WD40_rpt"/>
</dbReference>
<dbReference type="InterPro" id="IPR027145">
    <property type="entry name" value="PWP2"/>
</dbReference>
<keyword evidence="1" id="KW-0812">Transmembrane</keyword>
<evidence type="ECO:0000313" key="2">
    <source>
        <dbReference type="EMBL" id="KAJ4824933.1"/>
    </source>
</evidence>
<dbReference type="SUPFAM" id="SSF50978">
    <property type="entry name" value="WD40 repeat-like"/>
    <property type="match status" value="1"/>
</dbReference>
<dbReference type="GO" id="GO:0000462">
    <property type="term" value="P:maturation of SSU-rRNA from tricistronic rRNA transcript (SSU-rRNA, 5.8S rRNA, LSU-rRNA)"/>
    <property type="evidence" value="ECO:0007669"/>
    <property type="project" value="TreeGrafter"/>
</dbReference>
<dbReference type="OrthoDB" id="3142434at2759"/>
<evidence type="ECO:0000256" key="1">
    <source>
        <dbReference type="SAM" id="Phobius"/>
    </source>
</evidence>
<dbReference type="GO" id="GO:0000028">
    <property type="term" value="P:ribosomal small subunit assembly"/>
    <property type="evidence" value="ECO:0007669"/>
    <property type="project" value="TreeGrafter"/>
</dbReference>
<dbReference type="SMART" id="SM00320">
    <property type="entry name" value="WD40"/>
    <property type="match status" value="2"/>
</dbReference>
<organism evidence="2 3">
    <name type="scientific">Turnera subulata</name>
    <dbReference type="NCBI Taxonomy" id="218843"/>
    <lineage>
        <taxon>Eukaryota</taxon>
        <taxon>Viridiplantae</taxon>
        <taxon>Streptophyta</taxon>
        <taxon>Embryophyta</taxon>
        <taxon>Tracheophyta</taxon>
        <taxon>Spermatophyta</taxon>
        <taxon>Magnoliopsida</taxon>
        <taxon>eudicotyledons</taxon>
        <taxon>Gunneridae</taxon>
        <taxon>Pentapetalae</taxon>
        <taxon>rosids</taxon>
        <taxon>fabids</taxon>
        <taxon>Malpighiales</taxon>
        <taxon>Passifloraceae</taxon>
        <taxon>Turnera</taxon>
    </lineage>
</organism>
<dbReference type="GO" id="GO:0032040">
    <property type="term" value="C:small-subunit processome"/>
    <property type="evidence" value="ECO:0007669"/>
    <property type="project" value="TreeGrafter"/>
</dbReference>
<dbReference type="PANTHER" id="PTHR19858">
    <property type="entry name" value="WD40 REPEAT PROTEIN"/>
    <property type="match status" value="1"/>
</dbReference>
<feature type="non-terminal residue" evidence="2">
    <location>
        <position position="1"/>
    </location>
</feature>
<dbReference type="AlphaFoldDB" id="A0A9Q0F4Q5"/>
<name>A0A9Q0F4Q5_9ROSI</name>
<dbReference type="InterPro" id="IPR036322">
    <property type="entry name" value="WD40_repeat_dom_sf"/>
</dbReference>